<evidence type="ECO:0000313" key="2">
    <source>
        <dbReference type="Proteomes" id="UP001628179"/>
    </source>
</evidence>
<dbReference type="GeneID" id="98181691"/>
<dbReference type="EMBL" id="BAAFSV010000006">
    <property type="protein sequence ID" value="GAB1320739.1"/>
    <property type="molecule type" value="Genomic_DNA"/>
</dbReference>
<accession>A0ABQ0GSQ0</accession>
<name>A0ABQ0GSQ0_9PEZI</name>
<proteinExistence type="predicted"/>
<reference evidence="1 2" key="1">
    <citation type="submission" date="2024-09" db="EMBL/GenBank/DDBJ databases">
        <title>Itraconazole resistance in Madurella fahalii resulting from another homologue of gene encoding cytochrome P450 14-alpha sterol demethylase (CYP51).</title>
        <authorList>
            <person name="Yoshioka I."/>
            <person name="Fahal A.H."/>
            <person name="Kaneko S."/>
            <person name="Yaguchi T."/>
        </authorList>
    </citation>
    <scope>NUCLEOTIDE SEQUENCE [LARGE SCALE GENOMIC DNA]</scope>
    <source>
        <strain evidence="1 2">IFM 68171</strain>
    </source>
</reference>
<organism evidence="1 2">
    <name type="scientific">Madurella fahalii</name>
    <dbReference type="NCBI Taxonomy" id="1157608"/>
    <lineage>
        <taxon>Eukaryota</taxon>
        <taxon>Fungi</taxon>
        <taxon>Dikarya</taxon>
        <taxon>Ascomycota</taxon>
        <taxon>Pezizomycotina</taxon>
        <taxon>Sordariomycetes</taxon>
        <taxon>Sordariomycetidae</taxon>
        <taxon>Sordariales</taxon>
        <taxon>Sordariales incertae sedis</taxon>
        <taxon>Madurella</taxon>
    </lineage>
</organism>
<comment type="caution">
    <text evidence="1">The sequence shown here is derived from an EMBL/GenBank/DDBJ whole genome shotgun (WGS) entry which is preliminary data.</text>
</comment>
<dbReference type="RefSeq" id="XP_070922469.1">
    <property type="nucleotide sequence ID" value="XM_071066368.1"/>
</dbReference>
<evidence type="ECO:0000313" key="1">
    <source>
        <dbReference type="EMBL" id="GAB1320739.1"/>
    </source>
</evidence>
<keyword evidence="2" id="KW-1185">Reference proteome</keyword>
<dbReference type="Proteomes" id="UP001628179">
    <property type="component" value="Unassembled WGS sequence"/>
</dbReference>
<protein>
    <recommendedName>
        <fullName evidence="3">SNF2 N-terminal domain-containing protein</fullName>
    </recommendedName>
</protein>
<evidence type="ECO:0008006" key="3">
    <source>
        <dbReference type="Google" id="ProtNLM"/>
    </source>
</evidence>
<sequence length="109" mass="12682">MWEALGAIPPSMEAEFHDEIKKRIKIQEQYLKDRMIRREKIAIKCYIMSFPLDGFHFYCIIVDEAQSLRNIESGSSRIITRVCLPQKHRPGPEDHFFELGPAQTFDAVG</sequence>
<gene>
    <name evidence="1" type="ORF">MFIFM68171_10949</name>
</gene>